<dbReference type="InterPro" id="IPR029063">
    <property type="entry name" value="SAM-dependent_MTases_sf"/>
</dbReference>
<comment type="catalytic activity">
    <reaction evidence="1">
        <text>L-glutamyl-[protein] + S-adenosyl-L-methionine = [protein]-L-glutamate 5-O-methyl ester + S-adenosyl-L-homocysteine</text>
        <dbReference type="Rhea" id="RHEA:24452"/>
        <dbReference type="Rhea" id="RHEA-COMP:10208"/>
        <dbReference type="Rhea" id="RHEA-COMP:10311"/>
        <dbReference type="ChEBI" id="CHEBI:29973"/>
        <dbReference type="ChEBI" id="CHEBI:57856"/>
        <dbReference type="ChEBI" id="CHEBI:59789"/>
        <dbReference type="ChEBI" id="CHEBI:82795"/>
        <dbReference type="EC" id="2.1.1.80"/>
    </reaction>
</comment>
<dbReference type="PRINTS" id="PR00996">
    <property type="entry name" value="CHERMTFRASE"/>
</dbReference>
<dbReference type="Proteomes" id="UP000030652">
    <property type="component" value="Unassembled WGS sequence"/>
</dbReference>
<evidence type="ECO:0000256" key="5">
    <source>
        <dbReference type="ARBA" id="ARBA00022691"/>
    </source>
</evidence>
<dbReference type="eggNOG" id="COG1352">
    <property type="taxonomic scope" value="Bacteria"/>
</dbReference>
<dbReference type="PATRIC" id="fig|237368.3.peg.16"/>
<dbReference type="EMBL" id="JRYO01000005">
    <property type="protein sequence ID" value="KHE94179.1"/>
    <property type="molecule type" value="Genomic_DNA"/>
</dbReference>
<evidence type="ECO:0000256" key="1">
    <source>
        <dbReference type="ARBA" id="ARBA00001541"/>
    </source>
</evidence>
<keyword evidence="3 7" id="KW-0489">Methyltransferase</keyword>
<reference evidence="7 8" key="1">
    <citation type="submission" date="2014-10" db="EMBL/GenBank/DDBJ databases">
        <title>Draft genome of anammox bacterium scalindua brodae, obtained using differential coverage binning of sequence data from two enrichment reactors.</title>
        <authorList>
            <person name="Speth D.R."/>
            <person name="Russ L."/>
            <person name="Kartal B."/>
            <person name="Op den Camp H.J."/>
            <person name="Dutilh B.E."/>
            <person name="Jetten M.S."/>
        </authorList>
    </citation>
    <scope>NUCLEOTIDE SEQUENCE [LARGE SCALE GENOMIC DNA]</scope>
    <source>
        <strain evidence="7">RU1</strain>
    </source>
</reference>
<keyword evidence="4 7" id="KW-0808">Transferase</keyword>
<dbReference type="Gene3D" id="3.40.50.150">
    <property type="entry name" value="Vaccinia Virus protein VP39"/>
    <property type="match status" value="1"/>
</dbReference>
<proteinExistence type="predicted"/>
<dbReference type="InterPro" id="IPR026024">
    <property type="entry name" value="Chemotaxis_MeTrfase_CheR"/>
</dbReference>
<evidence type="ECO:0000256" key="3">
    <source>
        <dbReference type="ARBA" id="ARBA00022603"/>
    </source>
</evidence>
<dbReference type="CDD" id="cd02440">
    <property type="entry name" value="AdoMet_MTases"/>
    <property type="match status" value="1"/>
</dbReference>
<dbReference type="InterPro" id="IPR000780">
    <property type="entry name" value="CheR_MeTrfase"/>
</dbReference>
<dbReference type="AlphaFoldDB" id="A0A0B0ENI9"/>
<dbReference type="PANTHER" id="PTHR24422">
    <property type="entry name" value="CHEMOTAXIS PROTEIN METHYLTRANSFERASE"/>
    <property type="match status" value="1"/>
</dbReference>
<dbReference type="SUPFAM" id="SSF53335">
    <property type="entry name" value="S-adenosyl-L-methionine-dependent methyltransferases"/>
    <property type="match status" value="1"/>
</dbReference>
<dbReference type="PIRSF" id="PIRSF000410">
    <property type="entry name" value="CheR"/>
    <property type="match status" value="1"/>
</dbReference>
<comment type="caution">
    <text evidence="7">The sequence shown here is derived from an EMBL/GenBank/DDBJ whole genome shotgun (WGS) entry which is preliminary data.</text>
</comment>
<gene>
    <name evidence="7" type="primary">cheR</name>
    <name evidence="7" type="ORF">SCABRO_00017</name>
</gene>
<dbReference type="InterPro" id="IPR036804">
    <property type="entry name" value="CheR_N_sf"/>
</dbReference>
<dbReference type="PANTHER" id="PTHR24422:SF19">
    <property type="entry name" value="CHEMOTAXIS PROTEIN METHYLTRANSFERASE"/>
    <property type="match status" value="1"/>
</dbReference>
<dbReference type="InterPro" id="IPR022641">
    <property type="entry name" value="CheR_N"/>
</dbReference>
<evidence type="ECO:0000313" key="8">
    <source>
        <dbReference type="Proteomes" id="UP000030652"/>
    </source>
</evidence>
<dbReference type="InterPro" id="IPR022642">
    <property type="entry name" value="CheR_C"/>
</dbReference>
<evidence type="ECO:0000313" key="7">
    <source>
        <dbReference type="EMBL" id="KHE94179.1"/>
    </source>
</evidence>
<dbReference type="Pfam" id="PF03705">
    <property type="entry name" value="CheR_N"/>
    <property type="match status" value="1"/>
</dbReference>
<dbReference type="GO" id="GO:0008983">
    <property type="term" value="F:protein-glutamate O-methyltransferase activity"/>
    <property type="evidence" value="ECO:0007669"/>
    <property type="project" value="UniProtKB-EC"/>
</dbReference>
<accession>A0A0B0ENI9</accession>
<dbReference type="SMART" id="SM00138">
    <property type="entry name" value="MeTrc"/>
    <property type="match status" value="1"/>
</dbReference>
<name>A0A0B0ENI9_9BACT</name>
<dbReference type="SUPFAM" id="SSF47757">
    <property type="entry name" value="Chemotaxis receptor methyltransferase CheR, N-terminal domain"/>
    <property type="match status" value="1"/>
</dbReference>
<dbReference type="Gene3D" id="1.10.155.10">
    <property type="entry name" value="Chemotaxis receptor methyltransferase CheR, N-terminal domain"/>
    <property type="match status" value="1"/>
</dbReference>
<feature type="domain" description="CheR-type methyltransferase" evidence="6">
    <location>
        <begin position="1"/>
        <end position="277"/>
    </location>
</feature>
<dbReference type="EC" id="2.1.1.80" evidence="2"/>
<keyword evidence="5" id="KW-0949">S-adenosyl-L-methionine</keyword>
<organism evidence="7 8">
    <name type="scientific">Candidatus Scalindua brodae</name>
    <dbReference type="NCBI Taxonomy" id="237368"/>
    <lineage>
        <taxon>Bacteria</taxon>
        <taxon>Pseudomonadati</taxon>
        <taxon>Planctomycetota</taxon>
        <taxon>Candidatus Brocadiia</taxon>
        <taxon>Candidatus Brocadiales</taxon>
        <taxon>Candidatus Scalinduaceae</taxon>
        <taxon>Candidatus Scalindua</taxon>
    </lineage>
</organism>
<dbReference type="PROSITE" id="PS50123">
    <property type="entry name" value="CHER"/>
    <property type="match status" value="1"/>
</dbReference>
<evidence type="ECO:0000256" key="4">
    <source>
        <dbReference type="ARBA" id="ARBA00022679"/>
    </source>
</evidence>
<dbReference type="InterPro" id="IPR050903">
    <property type="entry name" value="Bact_Chemotaxis_MeTrfase"/>
</dbReference>
<dbReference type="Pfam" id="PF01739">
    <property type="entry name" value="CheR"/>
    <property type="match status" value="1"/>
</dbReference>
<sequence length="277" mass="32369">MQYVLSNKEFEMFRGLIYSTCGINLTLSKKELVKARLTKRLTHTGIDSFNDYYNYVTKVDKSGKELIHLIDNISTNKTDFFREKKHFDFLNTTLLPALISSKEKSKNRKLRIWCAASSSGEEPYTLAMTVFNHIRPDNGWDVKILATDISTRILQKAIEGTYKMALLNDVPSGITSAHFSKVLVNNTNYYKAKDHLKSIITFRRFNLMTEKFPFKHPFDFIFCRNVMIYFDPETQRRLVAKFYDCLPKDGYLFIGHSETLSKNHNDFKYVQPAVYQR</sequence>
<evidence type="ECO:0000259" key="6">
    <source>
        <dbReference type="PROSITE" id="PS50123"/>
    </source>
</evidence>
<evidence type="ECO:0000256" key="2">
    <source>
        <dbReference type="ARBA" id="ARBA00012534"/>
    </source>
</evidence>
<protein>
    <recommendedName>
        <fullName evidence="2">protein-glutamate O-methyltransferase</fullName>
        <ecNumber evidence="2">2.1.1.80</ecNumber>
    </recommendedName>
</protein>
<dbReference type="GO" id="GO:0032259">
    <property type="term" value="P:methylation"/>
    <property type="evidence" value="ECO:0007669"/>
    <property type="project" value="UniProtKB-KW"/>
</dbReference>